<accession>A0A6L2MXT5</accession>
<reference evidence="1" key="1">
    <citation type="journal article" date="2019" name="Sci. Rep.">
        <title>Draft genome of Tanacetum cinerariifolium, the natural source of mosquito coil.</title>
        <authorList>
            <person name="Yamashiro T."/>
            <person name="Shiraishi A."/>
            <person name="Satake H."/>
            <person name="Nakayama K."/>
        </authorList>
    </citation>
    <scope>NUCLEOTIDE SEQUENCE</scope>
</reference>
<sequence>MGSYRSKEDEVGRHKLQANIPRFQTEPLKRHISLHNIDGVKRGNSGDRYNSNGVEGFDNIKFKYMGGYWVMMELQTEVTKLKFQEKSVMKTWFSHIQLASSDFNTDERVTWVKIEGVPLKMWSKNTFNRVALKWGVLLDVDDQEDEH</sequence>
<proteinExistence type="predicted"/>
<gene>
    <name evidence="1" type="ORF">Tci_050681</name>
</gene>
<evidence type="ECO:0000313" key="1">
    <source>
        <dbReference type="EMBL" id="GEU78703.1"/>
    </source>
</evidence>
<dbReference type="GO" id="GO:0005524">
    <property type="term" value="F:ATP binding"/>
    <property type="evidence" value="ECO:0007669"/>
    <property type="project" value="UniProtKB-KW"/>
</dbReference>
<keyword evidence="1" id="KW-0347">Helicase</keyword>
<name>A0A6L2MXT5_TANCI</name>
<keyword evidence="1" id="KW-0547">Nucleotide-binding</keyword>
<keyword evidence="1" id="KW-0067">ATP-binding</keyword>
<organism evidence="1">
    <name type="scientific">Tanacetum cinerariifolium</name>
    <name type="common">Dalmatian daisy</name>
    <name type="synonym">Chrysanthemum cinerariifolium</name>
    <dbReference type="NCBI Taxonomy" id="118510"/>
    <lineage>
        <taxon>Eukaryota</taxon>
        <taxon>Viridiplantae</taxon>
        <taxon>Streptophyta</taxon>
        <taxon>Embryophyta</taxon>
        <taxon>Tracheophyta</taxon>
        <taxon>Spermatophyta</taxon>
        <taxon>Magnoliopsida</taxon>
        <taxon>eudicotyledons</taxon>
        <taxon>Gunneridae</taxon>
        <taxon>Pentapetalae</taxon>
        <taxon>asterids</taxon>
        <taxon>campanulids</taxon>
        <taxon>Asterales</taxon>
        <taxon>Asteraceae</taxon>
        <taxon>Asteroideae</taxon>
        <taxon>Anthemideae</taxon>
        <taxon>Anthemidinae</taxon>
        <taxon>Tanacetum</taxon>
    </lineage>
</organism>
<keyword evidence="1" id="KW-0378">Hydrolase</keyword>
<protein>
    <submittedName>
        <fullName evidence="1">UvrD-like helicase, ATP-binding domain, P-loop containing nucleoside triphosphate hydrolase</fullName>
    </submittedName>
</protein>
<comment type="caution">
    <text evidence="1">The sequence shown here is derived from an EMBL/GenBank/DDBJ whole genome shotgun (WGS) entry which is preliminary data.</text>
</comment>
<dbReference type="GO" id="GO:0004386">
    <property type="term" value="F:helicase activity"/>
    <property type="evidence" value="ECO:0007669"/>
    <property type="project" value="UniProtKB-KW"/>
</dbReference>
<dbReference type="AlphaFoldDB" id="A0A6L2MXT5"/>
<dbReference type="GO" id="GO:0016787">
    <property type="term" value="F:hydrolase activity"/>
    <property type="evidence" value="ECO:0007669"/>
    <property type="project" value="UniProtKB-KW"/>
</dbReference>
<dbReference type="EMBL" id="BKCJ010007727">
    <property type="protein sequence ID" value="GEU78703.1"/>
    <property type="molecule type" value="Genomic_DNA"/>
</dbReference>